<sequence>MAKKEEEDKTPYITKHKKLYSHATKLFDTATHTHDAAYKAAIDKHLIGEDGEVDFDKLDDLKVQKEFIDTMTDTYISKARQHFKIDRSKEKKNDLDEIEQDMLMKAYAGVTKGTIKQYVNAHGKNFKRPVFNQFTQQYTRELQQQLYQSAAAHLEDEHIPDIVKHIGLESKLDAGKINVQEATHLLEAFQREGGITDNDLRQMIPNYQAKKPKPKDDKKKAA</sequence>
<evidence type="ECO:0000256" key="1">
    <source>
        <dbReference type="SAM" id="MobiDB-lite"/>
    </source>
</evidence>
<reference evidence="2 3" key="1">
    <citation type="journal article" date="2016" name="Nat. Commun.">
        <title>Thousands of microbial genomes shed light on interconnected biogeochemical processes in an aquifer system.</title>
        <authorList>
            <person name="Anantharaman K."/>
            <person name="Brown C.T."/>
            <person name="Hug L.A."/>
            <person name="Sharon I."/>
            <person name="Castelle C.J."/>
            <person name="Probst A.J."/>
            <person name="Thomas B.C."/>
            <person name="Singh A."/>
            <person name="Wilkins M.J."/>
            <person name="Karaoz U."/>
            <person name="Brodie E.L."/>
            <person name="Williams K.H."/>
            <person name="Hubbard S.S."/>
            <person name="Banfield J.F."/>
        </authorList>
    </citation>
    <scope>NUCLEOTIDE SEQUENCE [LARGE SCALE GENOMIC DNA]</scope>
</reference>
<feature type="region of interest" description="Disordered" evidence="1">
    <location>
        <begin position="197"/>
        <end position="222"/>
    </location>
</feature>
<name>A0A1F6V4X4_9BACT</name>
<dbReference type="AlphaFoldDB" id="A0A1F6V4X4"/>
<gene>
    <name evidence="2" type="ORF">A2642_02800</name>
</gene>
<dbReference type="Proteomes" id="UP000178700">
    <property type="component" value="Unassembled WGS sequence"/>
</dbReference>
<protein>
    <submittedName>
        <fullName evidence="2">Uncharacterized protein</fullName>
    </submittedName>
</protein>
<evidence type="ECO:0000313" key="3">
    <source>
        <dbReference type="Proteomes" id="UP000178700"/>
    </source>
</evidence>
<dbReference type="EMBL" id="MFTJ01000039">
    <property type="protein sequence ID" value="OGI64733.1"/>
    <property type="molecule type" value="Genomic_DNA"/>
</dbReference>
<accession>A0A1F6V4X4</accession>
<proteinExistence type="predicted"/>
<evidence type="ECO:0000313" key="2">
    <source>
        <dbReference type="EMBL" id="OGI64733.1"/>
    </source>
</evidence>
<comment type="caution">
    <text evidence="2">The sequence shown here is derived from an EMBL/GenBank/DDBJ whole genome shotgun (WGS) entry which is preliminary data.</text>
</comment>
<organism evidence="2 3">
    <name type="scientific">Candidatus Nomurabacteria bacterium RIFCSPHIGHO2_01_FULL_39_10</name>
    <dbReference type="NCBI Taxonomy" id="1801733"/>
    <lineage>
        <taxon>Bacteria</taxon>
        <taxon>Candidatus Nomuraibacteriota</taxon>
    </lineage>
</organism>